<comment type="caution">
    <text evidence="1">The sequence shown here is derived from an EMBL/GenBank/DDBJ whole genome shotgun (WGS) entry which is preliminary data.</text>
</comment>
<reference evidence="1 2" key="1">
    <citation type="journal article" date="2016" name="Nat. Commun.">
        <title>Thousands of microbial genomes shed light on interconnected biogeochemical processes in an aquifer system.</title>
        <authorList>
            <person name="Anantharaman K."/>
            <person name="Brown C.T."/>
            <person name="Hug L.A."/>
            <person name="Sharon I."/>
            <person name="Castelle C.J."/>
            <person name="Probst A.J."/>
            <person name="Thomas B.C."/>
            <person name="Singh A."/>
            <person name="Wilkins M.J."/>
            <person name="Karaoz U."/>
            <person name="Brodie E.L."/>
            <person name="Williams K.H."/>
            <person name="Hubbard S.S."/>
            <person name="Banfield J.F."/>
        </authorList>
    </citation>
    <scope>NUCLEOTIDE SEQUENCE [LARGE SCALE GENOMIC DNA]</scope>
</reference>
<dbReference type="Proteomes" id="UP000178710">
    <property type="component" value="Unassembled WGS sequence"/>
</dbReference>
<evidence type="ECO:0000313" key="1">
    <source>
        <dbReference type="EMBL" id="OHA02149.1"/>
    </source>
</evidence>
<accession>A0A1G2KUS1</accession>
<organism evidence="1 2">
    <name type="scientific">Candidatus Sungbacteria bacterium RIFCSPHIGHO2_02_FULL_49_20</name>
    <dbReference type="NCBI Taxonomy" id="1802272"/>
    <lineage>
        <taxon>Bacteria</taxon>
        <taxon>Candidatus Sungiibacteriota</taxon>
    </lineage>
</organism>
<proteinExistence type="predicted"/>
<dbReference type="AlphaFoldDB" id="A0A1G2KUS1"/>
<evidence type="ECO:0000313" key="2">
    <source>
        <dbReference type="Proteomes" id="UP000178710"/>
    </source>
</evidence>
<sequence length="122" mass="13757">MEDPDRSRFQKAQRVFGALAECLHGGFSLYCDLCRDPDNILKSRTRRGKFGDSVAELRRVGLLDGVEVYEPKRVVHKRITASRLIKIGAFLLGGVLVYETLRRGKDLKGIVLHFIKKGETSP</sequence>
<dbReference type="EMBL" id="MHQK01000008">
    <property type="protein sequence ID" value="OHA02149.1"/>
    <property type="molecule type" value="Genomic_DNA"/>
</dbReference>
<protein>
    <submittedName>
        <fullName evidence="1">Uncharacterized protein</fullName>
    </submittedName>
</protein>
<gene>
    <name evidence="1" type="ORF">A3C12_00065</name>
</gene>
<name>A0A1G2KUS1_9BACT</name>